<name>A0A9W6QAC9_9ACTN</name>
<comment type="caution">
    <text evidence="1">The sequence shown here is derived from an EMBL/GenBank/DDBJ whole genome shotgun (WGS) entry which is preliminary data.</text>
</comment>
<proteinExistence type="predicted"/>
<dbReference type="RefSeq" id="WP_285736764.1">
    <property type="nucleotide sequence ID" value="NZ_BSSA01000009.1"/>
</dbReference>
<sequence>MADRGIPFDRFQAVMVVRDIDRDVERQAAVARRIVRGLADTGRYWAVLVYELQSFLESAAPGARGSQLWPPAAGR</sequence>
<evidence type="ECO:0000313" key="2">
    <source>
        <dbReference type="Proteomes" id="UP001165041"/>
    </source>
</evidence>
<dbReference type="AlphaFoldDB" id="A0A9W6QAC9"/>
<dbReference type="EMBL" id="BSSA01000009">
    <property type="protein sequence ID" value="GLW70962.1"/>
    <property type="molecule type" value="Genomic_DNA"/>
</dbReference>
<accession>A0A9W6QAC9</accession>
<reference evidence="1" key="1">
    <citation type="submission" date="2023-02" db="EMBL/GenBank/DDBJ databases">
        <title>Kitasatospora phosalacinea NBRC 14627.</title>
        <authorList>
            <person name="Ichikawa N."/>
            <person name="Sato H."/>
            <person name="Tonouchi N."/>
        </authorList>
    </citation>
    <scope>NUCLEOTIDE SEQUENCE</scope>
    <source>
        <strain evidence="1">NBRC 14627</strain>
    </source>
</reference>
<organism evidence="1 2">
    <name type="scientific">Kitasatospora phosalacinea</name>
    <dbReference type="NCBI Taxonomy" id="2065"/>
    <lineage>
        <taxon>Bacteria</taxon>
        <taxon>Bacillati</taxon>
        <taxon>Actinomycetota</taxon>
        <taxon>Actinomycetes</taxon>
        <taxon>Kitasatosporales</taxon>
        <taxon>Streptomycetaceae</taxon>
        <taxon>Kitasatospora</taxon>
    </lineage>
</organism>
<gene>
    <name evidence="1" type="ORF">Kpho02_32610</name>
</gene>
<dbReference type="Proteomes" id="UP001165041">
    <property type="component" value="Unassembled WGS sequence"/>
</dbReference>
<protein>
    <submittedName>
        <fullName evidence="1">Uncharacterized protein</fullName>
    </submittedName>
</protein>
<evidence type="ECO:0000313" key="1">
    <source>
        <dbReference type="EMBL" id="GLW70962.1"/>
    </source>
</evidence>